<keyword evidence="3" id="KW-0456">Lyase</keyword>
<sequence>MRHSVVVGALLMVAAGLWATPAGAAPTSAATAAQAERASGGWYTELPASMKVCDNATWKDGPSSAPSGAIVVPEGDNLGVDFGQAGKTYWFAPGTHTLGDGEYSQIKPGNDSVFIGAPGAVLDGRRLNKYAFGGVASNVRIAYLEIRNFGGETRNHNEGVVNHDSGTGWVMEHLYAHHNDGAAVFLGSANTIRHSCLKENGQYGISMYKAPIEGDSAIKDLVVHNNEIAANNQHDWESEIEGCGCTGGVKFWDVNGATVTQNYVHDNLSVGLWADTNNIDFLFDRNWIEHNESIGLWYEISYNATVTRNVFKRNAWVTGNENLGSPAPAIYISESGGDARLASETSGSADLNINDNYFEDNFSGITIFENTNRFCNSNGNTSTGYCTPFVDPTVIPEPHDGDYLDPINATHPCYTSIANEPFRSDCRWHSRNVKVFGNEFRFDQANVPCAGTYCGVQALYAQGADNLPWMPYTVAEIQQSVMHTSGNSFHDNTYVGNWKFAKGWGETVSWNAWRSAPFNQEAGSTLNGVTDPPPVPNALDEDTATLEGSLGQWDAWYGSAVQRAAEAAHGGAYGLRIDVTEGGGWGVQLGNWPGFDAAPGGKRVSVWARQGTPGISTATLRLRWYDAGQQALRSDEITLGGLSASWQEFTAQLTAPTGTATVALELTGGTGGTGASLHLDDIVVADQR</sequence>
<dbReference type="SMART" id="SM00710">
    <property type="entry name" value="PbH1"/>
    <property type="match status" value="6"/>
</dbReference>
<protein>
    <submittedName>
        <fullName evidence="3">Parallel beta helix pectate lyase-like protein</fullName>
    </submittedName>
</protein>
<keyword evidence="1" id="KW-0732">Signal</keyword>
<dbReference type="OrthoDB" id="3491333at2"/>
<dbReference type="InterPro" id="IPR008979">
    <property type="entry name" value="Galactose-bd-like_sf"/>
</dbReference>
<dbReference type="SUPFAM" id="SSF49785">
    <property type="entry name" value="Galactose-binding domain-like"/>
    <property type="match status" value="1"/>
</dbReference>
<dbReference type="Gene3D" id="2.60.120.260">
    <property type="entry name" value="Galactose-binding domain-like"/>
    <property type="match status" value="1"/>
</dbReference>
<dbReference type="GO" id="GO:0016829">
    <property type="term" value="F:lyase activity"/>
    <property type="evidence" value="ECO:0007669"/>
    <property type="project" value="UniProtKB-KW"/>
</dbReference>
<feature type="domain" description="Right handed beta helix" evidence="2">
    <location>
        <begin position="172"/>
        <end position="315"/>
    </location>
</feature>
<evidence type="ECO:0000259" key="2">
    <source>
        <dbReference type="Pfam" id="PF13229"/>
    </source>
</evidence>
<keyword evidence="4" id="KW-1185">Reference proteome</keyword>
<dbReference type="InterPro" id="IPR039448">
    <property type="entry name" value="Beta_helix"/>
</dbReference>
<dbReference type="Proteomes" id="UP000238312">
    <property type="component" value="Unassembled WGS sequence"/>
</dbReference>
<proteinExistence type="predicted"/>
<dbReference type="SUPFAM" id="SSF51126">
    <property type="entry name" value="Pectin lyase-like"/>
    <property type="match status" value="1"/>
</dbReference>
<organism evidence="3 4">
    <name type="scientific">Nonomuraea fuscirosea</name>
    <dbReference type="NCBI Taxonomy" id="1291556"/>
    <lineage>
        <taxon>Bacteria</taxon>
        <taxon>Bacillati</taxon>
        <taxon>Actinomycetota</taxon>
        <taxon>Actinomycetes</taxon>
        <taxon>Streptosporangiales</taxon>
        <taxon>Streptosporangiaceae</taxon>
        <taxon>Nonomuraea</taxon>
    </lineage>
</organism>
<gene>
    <name evidence="3" type="ORF">B0I32_11435</name>
</gene>
<accession>A0A2T0MSS4</accession>
<comment type="caution">
    <text evidence="3">The sequence shown here is derived from an EMBL/GenBank/DDBJ whole genome shotgun (WGS) entry which is preliminary data.</text>
</comment>
<dbReference type="Pfam" id="PF13229">
    <property type="entry name" value="Beta_helix"/>
    <property type="match status" value="1"/>
</dbReference>
<dbReference type="InterPro" id="IPR006626">
    <property type="entry name" value="PbH1"/>
</dbReference>
<reference evidence="3 4" key="1">
    <citation type="submission" date="2018-03" db="EMBL/GenBank/DDBJ databases">
        <title>Genomic Encyclopedia of Type Strains, Phase III (KMG-III): the genomes of soil and plant-associated and newly described type strains.</title>
        <authorList>
            <person name="Whitman W."/>
        </authorList>
    </citation>
    <scope>NUCLEOTIDE SEQUENCE [LARGE SCALE GENOMIC DNA]</scope>
    <source>
        <strain evidence="3 4">CGMCC 4.7104</strain>
    </source>
</reference>
<dbReference type="Gene3D" id="2.160.20.10">
    <property type="entry name" value="Single-stranded right-handed beta-helix, Pectin lyase-like"/>
    <property type="match status" value="1"/>
</dbReference>
<dbReference type="RefSeq" id="WP_106245496.1">
    <property type="nucleotide sequence ID" value="NZ_PVNG01000014.1"/>
</dbReference>
<dbReference type="EMBL" id="PVNG01000014">
    <property type="protein sequence ID" value="PRX61666.1"/>
    <property type="molecule type" value="Genomic_DNA"/>
</dbReference>
<evidence type="ECO:0000313" key="4">
    <source>
        <dbReference type="Proteomes" id="UP000238312"/>
    </source>
</evidence>
<dbReference type="InterPro" id="IPR012334">
    <property type="entry name" value="Pectin_lyas_fold"/>
</dbReference>
<evidence type="ECO:0000313" key="3">
    <source>
        <dbReference type="EMBL" id="PRX61666.1"/>
    </source>
</evidence>
<feature type="signal peptide" evidence="1">
    <location>
        <begin position="1"/>
        <end position="24"/>
    </location>
</feature>
<feature type="chain" id="PRO_5015451131" evidence="1">
    <location>
        <begin position="25"/>
        <end position="688"/>
    </location>
</feature>
<dbReference type="InterPro" id="IPR011050">
    <property type="entry name" value="Pectin_lyase_fold/virulence"/>
</dbReference>
<name>A0A2T0MSS4_9ACTN</name>
<dbReference type="AlphaFoldDB" id="A0A2T0MSS4"/>
<evidence type="ECO:0000256" key="1">
    <source>
        <dbReference type="SAM" id="SignalP"/>
    </source>
</evidence>